<dbReference type="GO" id="GO:0015935">
    <property type="term" value="C:small ribosomal subunit"/>
    <property type="evidence" value="ECO:0007669"/>
    <property type="project" value="TreeGrafter"/>
</dbReference>
<dbReference type="PANTHER" id="PTHR12919">
    <property type="entry name" value="30S RIBOSOMAL PROTEIN S16"/>
    <property type="match status" value="1"/>
</dbReference>
<dbReference type="PROSITE" id="PS00732">
    <property type="entry name" value="RIBOSOMAL_S16"/>
    <property type="match status" value="1"/>
</dbReference>
<gene>
    <name evidence="3 4" type="primary">rpsP</name>
    <name evidence="4" type="ORF">GF1_15810</name>
</gene>
<name>A0A915XII6_9BACT</name>
<comment type="similarity">
    <text evidence="3">Belongs to the bacterial ribosomal protein bS16 family.</text>
</comment>
<accession>A0A915XII6</accession>
<protein>
    <recommendedName>
        <fullName evidence="3">Small ribosomal subunit protein bS16</fullName>
    </recommendedName>
</protein>
<dbReference type="Proteomes" id="UP001063350">
    <property type="component" value="Chromosome"/>
</dbReference>
<dbReference type="Gene3D" id="3.30.1320.10">
    <property type="match status" value="1"/>
</dbReference>
<dbReference type="KEGG" id="ddu:GF1_15810"/>
<dbReference type="HAMAP" id="MF_00385">
    <property type="entry name" value="Ribosomal_bS16"/>
    <property type="match status" value="1"/>
</dbReference>
<dbReference type="SUPFAM" id="SSF54565">
    <property type="entry name" value="Ribosomal protein S16"/>
    <property type="match status" value="1"/>
</dbReference>
<dbReference type="GO" id="GO:0006412">
    <property type="term" value="P:translation"/>
    <property type="evidence" value="ECO:0007669"/>
    <property type="project" value="UniProtKB-UniRule"/>
</dbReference>
<proteinExistence type="inferred from homology"/>
<evidence type="ECO:0000256" key="2">
    <source>
        <dbReference type="ARBA" id="ARBA00023274"/>
    </source>
</evidence>
<dbReference type="Pfam" id="PF00886">
    <property type="entry name" value="Ribosomal_S16"/>
    <property type="match status" value="1"/>
</dbReference>
<evidence type="ECO:0000256" key="3">
    <source>
        <dbReference type="HAMAP-Rule" id="MF_00385"/>
    </source>
</evidence>
<evidence type="ECO:0000256" key="1">
    <source>
        <dbReference type="ARBA" id="ARBA00022980"/>
    </source>
</evidence>
<dbReference type="AlphaFoldDB" id="A0A915XII6"/>
<dbReference type="NCBIfam" id="TIGR00002">
    <property type="entry name" value="S16"/>
    <property type="match status" value="1"/>
</dbReference>
<keyword evidence="2 3" id="KW-0687">Ribonucleoprotein</keyword>
<dbReference type="InterPro" id="IPR023803">
    <property type="entry name" value="Ribosomal_bS16_dom_sf"/>
</dbReference>
<dbReference type="InterPro" id="IPR000307">
    <property type="entry name" value="Ribosomal_bS16"/>
</dbReference>
<dbReference type="GO" id="GO:0003735">
    <property type="term" value="F:structural constituent of ribosome"/>
    <property type="evidence" value="ECO:0007669"/>
    <property type="project" value="InterPro"/>
</dbReference>
<keyword evidence="1 3" id="KW-0689">Ribosomal protein</keyword>
<evidence type="ECO:0000313" key="5">
    <source>
        <dbReference type="Proteomes" id="UP001063350"/>
    </source>
</evidence>
<organism evidence="4 5">
    <name type="scientific">Desulfolithobacter dissulfuricans</name>
    <dbReference type="NCBI Taxonomy" id="2795293"/>
    <lineage>
        <taxon>Bacteria</taxon>
        <taxon>Pseudomonadati</taxon>
        <taxon>Thermodesulfobacteriota</taxon>
        <taxon>Desulfobulbia</taxon>
        <taxon>Desulfobulbales</taxon>
        <taxon>Desulfobulbaceae</taxon>
        <taxon>Desulfolithobacter</taxon>
    </lineage>
</organism>
<dbReference type="EMBL" id="AP024233">
    <property type="protein sequence ID" value="BCO09205.1"/>
    <property type="molecule type" value="Genomic_DNA"/>
</dbReference>
<dbReference type="InterPro" id="IPR020592">
    <property type="entry name" value="Ribosomal_bS16_CS"/>
</dbReference>
<reference evidence="4" key="1">
    <citation type="submission" date="2020-12" db="EMBL/GenBank/DDBJ databases">
        <title>Desulfobium dissulfuricans gen. nov., sp. nov., a novel mesophilic, sulfate-reducing bacterium isolated from a deep-sea hydrothermal vent.</title>
        <authorList>
            <person name="Hashimoto Y."/>
            <person name="Tame A."/>
            <person name="Sawayama S."/>
            <person name="Miyazaki J."/>
            <person name="Takai K."/>
            <person name="Nakagawa S."/>
        </authorList>
    </citation>
    <scope>NUCLEOTIDE SEQUENCE</scope>
    <source>
        <strain evidence="4">GF1</strain>
    </source>
</reference>
<dbReference type="GO" id="GO:0005737">
    <property type="term" value="C:cytoplasm"/>
    <property type="evidence" value="ECO:0007669"/>
    <property type="project" value="UniProtKB-ARBA"/>
</dbReference>
<dbReference type="RefSeq" id="WP_267929065.1">
    <property type="nucleotide sequence ID" value="NZ_AP024233.1"/>
</dbReference>
<sequence>MAVRIRLTRMGRKKKPFYRIVVASNEAKRDGKFLDIVGTYDPMQDPAVVNIDAEKLQDWLGKGAKPTVTVQSLLKKVGAGQTETA</sequence>
<evidence type="ECO:0000313" key="4">
    <source>
        <dbReference type="EMBL" id="BCO09205.1"/>
    </source>
</evidence>
<dbReference type="PANTHER" id="PTHR12919:SF20">
    <property type="entry name" value="SMALL RIBOSOMAL SUBUNIT PROTEIN BS16M"/>
    <property type="match status" value="1"/>
</dbReference>
<keyword evidence="5" id="KW-1185">Reference proteome</keyword>